<dbReference type="EC" id="5.2.1.8" evidence="3"/>
<evidence type="ECO:0000256" key="1">
    <source>
        <dbReference type="ARBA" id="ARBA00000971"/>
    </source>
</evidence>
<accession>A0ABW7I951</accession>
<dbReference type="EMBL" id="JBIHMM010000003">
    <property type="protein sequence ID" value="MFH0254623.1"/>
    <property type="molecule type" value="Genomic_DNA"/>
</dbReference>
<dbReference type="SUPFAM" id="SSF54534">
    <property type="entry name" value="FKBP-like"/>
    <property type="match status" value="1"/>
</dbReference>
<keyword evidence="10" id="KW-0732">Signal</keyword>
<dbReference type="Pfam" id="PF00639">
    <property type="entry name" value="Rotamase"/>
    <property type="match status" value="1"/>
</dbReference>
<evidence type="ECO:0000256" key="10">
    <source>
        <dbReference type="SAM" id="SignalP"/>
    </source>
</evidence>
<keyword evidence="8 12" id="KW-0413">Isomerase</keyword>
<dbReference type="PROSITE" id="PS01096">
    <property type="entry name" value="PPIC_PPIASE_1"/>
    <property type="match status" value="1"/>
</dbReference>
<evidence type="ECO:0000313" key="13">
    <source>
        <dbReference type="Proteomes" id="UP001607157"/>
    </source>
</evidence>
<dbReference type="Gene3D" id="3.10.50.40">
    <property type="match status" value="1"/>
</dbReference>
<proteinExistence type="inferred from homology"/>
<dbReference type="PROSITE" id="PS50198">
    <property type="entry name" value="PPIC_PPIASE_2"/>
    <property type="match status" value="1"/>
</dbReference>
<organism evidence="12 13">
    <name type="scientific">Roseovarius aquimarinus</name>
    <dbReference type="NCBI Taxonomy" id="1229156"/>
    <lineage>
        <taxon>Bacteria</taxon>
        <taxon>Pseudomonadati</taxon>
        <taxon>Pseudomonadota</taxon>
        <taxon>Alphaproteobacteria</taxon>
        <taxon>Rhodobacterales</taxon>
        <taxon>Roseobacteraceae</taxon>
        <taxon>Roseovarius</taxon>
    </lineage>
</organism>
<evidence type="ECO:0000256" key="5">
    <source>
        <dbReference type="ARBA" id="ARBA00023110"/>
    </source>
</evidence>
<keyword evidence="13" id="KW-1185">Reference proteome</keyword>
<evidence type="ECO:0000256" key="6">
    <source>
        <dbReference type="ARBA" id="ARBA00030642"/>
    </source>
</evidence>
<feature type="chain" id="PRO_5046716578" description="Parvulin-like PPIase" evidence="10">
    <location>
        <begin position="26"/>
        <end position="290"/>
    </location>
</feature>
<dbReference type="InterPro" id="IPR000297">
    <property type="entry name" value="PPIase_PpiC"/>
</dbReference>
<feature type="domain" description="PpiC" evidence="11">
    <location>
        <begin position="142"/>
        <end position="231"/>
    </location>
</feature>
<dbReference type="InterPro" id="IPR027304">
    <property type="entry name" value="Trigger_fact/SurA_dom_sf"/>
</dbReference>
<evidence type="ECO:0000256" key="2">
    <source>
        <dbReference type="ARBA" id="ARBA00007656"/>
    </source>
</evidence>
<comment type="catalytic activity">
    <reaction evidence="1">
        <text>[protein]-peptidylproline (omega=180) = [protein]-peptidylproline (omega=0)</text>
        <dbReference type="Rhea" id="RHEA:16237"/>
        <dbReference type="Rhea" id="RHEA-COMP:10747"/>
        <dbReference type="Rhea" id="RHEA-COMP:10748"/>
        <dbReference type="ChEBI" id="CHEBI:83833"/>
        <dbReference type="ChEBI" id="CHEBI:83834"/>
        <dbReference type="EC" id="5.2.1.8"/>
    </reaction>
</comment>
<evidence type="ECO:0000256" key="4">
    <source>
        <dbReference type="ARBA" id="ARBA00018370"/>
    </source>
</evidence>
<protein>
    <recommendedName>
        <fullName evidence="4">Parvulin-like PPIase</fullName>
        <ecNumber evidence="3">5.2.1.8</ecNumber>
    </recommendedName>
    <alternativeName>
        <fullName evidence="6">Peptidyl-prolyl cis-trans isomerase plp</fullName>
    </alternativeName>
    <alternativeName>
        <fullName evidence="7">Rotamase plp</fullName>
    </alternativeName>
</protein>
<name>A0ABW7I951_9RHOB</name>
<evidence type="ECO:0000256" key="7">
    <source>
        <dbReference type="ARBA" id="ARBA00031484"/>
    </source>
</evidence>
<dbReference type="GO" id="GO:0003755">
    <property type="term" value="F:peptidyl-prolyl cis-trans isomerase activity"/>
    <property type="evidence" value="ECO:0007669"/>
    <property type="project" value="UniProtKB-EC"/>
</dbReference>
<dbReference type="SUPFAM" id="SSF109998">
    <property type="entry name" value="Triger factor/SurA peptide-binding domain-like"/>
    <property type="match status" value="1"/>
</dbReference>
<dbReference type="InterPro" id="IPR023058">
    <property type="entry name" value="PPIase_PpiC_CS"/>
</dbReference>
<evidence type="ECO:0000256" key="3">
    <source>
        <dbReference type="ARBA" id="ARBA00013194"/>
    </source>
</evidence>
<evidence type="ECO:0000259" key="11">
    <source>
        <dbReference type="PROSITE" id="PS50198"/>
    </source>
</evidence>
<comment type="caution">
    <text evidence="12">The sequence shown here is derived from an EMBL/GenBank/DDBJ whole genome shotgun (WGS) entry which is preliminary data.</text>
</comment>
<feature type="region of interest" description="Disordered" evidence="9">
    <location>
        <begin position="262"/>
        <end position="290"/>
    </location>
</feature>
<sequence length="290" mass="31260">MLDRIKPIATCAMLMGALGAAPVIAQDTSGDEAPTADTVVATVDGTEITLGHMLILRAGLPEQFQQVPADVLFPGILDQLIQQTLLADAHEGELPRRSALALENERRALIASEEMAKIAEAAVTDEAIQTYFDENYANAEPVTEYNAAHILVETEEEAQTLVEEARGGADFGALAEEHSTGPSGPSGGALGWFSEGMMVEPFQAAVEGMQAGAISDPVQTQFGWHVIKLNETRAKDAPELEEVRAEIVESLRQQAIEQRVTELQDEGDIERTAGDEMDPQVLNQLDLLEE</sequence>
<comment type="similarity">
    <text evidence="2">Belongs to the PpiC/parvulin rotamase family.</text>
</comment>
<gene>
    <name evidence="12" type="ORF">ACGRVM_12025</name>
</gene>
<keyword evidence="5 8" id="KW-0697">Rotamase</keyword>
<dbReference type="InterPro" id="IPR050245">
    <property type="entry name" value="PrsA_foldase"/>
</dbReference>
<evidence type="ECO:0000313" key="12">
    <source>
        <dbReference type="EMBL" id="MFH0254623.1"/>
    </source>
</evidence>
<evidence type="ECO:0000256" key="8">
    <source>
        <dbReference type="PROSITE-ProRule" id="PRU00278"/>
    </source>
</evidence>
<feature type="signal peptide" evidence="10">
    <location>
        <begin position="1"/>
        <end position="25"/>
    </location>
</feature>
<dbReference type="PANTHER" id="PTHR47245:SF2">
    <property type="entry name" value="PEPTIDYL-PROLYL CIS-TRANS ISOMERASE HP_0175-RELATED"/>
    <property type="match status" value="1"/>
</dbReference>
<evidence type="ECO:0000256" key="9">
    <source>
        <dbReference type="SAM" id="MobiDB-lite"/>
    </source>
</evidence>
<reference evidence="12 13" key="1">
    <citation type="submission" date="2024-10" db="EMBL/GenBank/DDBJ databases">
        <authorList>
            <person name="Yang X.-N."/>
        </authorList>
    </citation>
    <scope>NUCLEOTIDE SEQUENCE [LARGE SCALE GENOMIC DNA]</scope>
    <source>
        <strain evidence="12 13">CAU 1059</strain>
    </source>
</reference>
<dbReference type="InterPro" id="IPR046357">
    <property type="entry name" value="PPIase_dom_sf"/>
</dbReference>
<dbReference type="Proteomes" id="UP001607157">
    <property type="component" value="Unassembled WGS sequence"/>
</dbReference>
<dbReference type="RefSeq" id="WP_377171949.1">
    <property type="nucleotide sequence ID" value="NZ_JBHTJC010000003.1"/>
</dbReference>
<dbReference type="PANTHER" id="PTHR47245">
    <property type="entry name" value="PEPTIDYLPROLYL ISOMERASE"/>
    <property type="match status" value="1"/>
</dbReference>